<reference evidence="7 8" key="1">
    <citation type="submission" date="2019-12" db="EMBL/GenBank/DDBJ databases">
        <authorList>
            <person name="Floudas D."/>
            <person name="Bentzer J."/>
            <person name="Ahren D."/>
            <person name="Johansson T."/>
            <person name="Persson P."/>
            <person name="Tunlid A."/>
        </authorList>
    </citation>
    <scope>NUCLEOTIDE SEQUENCE [LARGE SCALE GENOMIC DNA]</scope>
    <source>
        <strain evidence="7 8">CBS 102.39</strain>
    </source>
</reference>
<evidence type="ECO:0000256" key="2">
    <source>
        <dbReference type="ARBA" id="ARBA00022598"/>
    </source>
</evidence>
<dbReference type="GO" id="GO:0005524">
    <property type="term" value="F:ATP binding"/>
    <property type="evidence" value="ECO:0007669"/>
    <property type="project" value="UniProtKB-KW"/>
</dbReference>
<dbReference type="GO" id="GO:0005783">
    <property type="term" value="C:endoplasmic reticulum"/>
    <property type="evidence" value="ECO:0007669"/>
    <property type="project" value="TreeGrafter"/>
</dbReference>
<keyword evidence="8" id="KW-1185">Reference proteome</keyword>
<dbReference type="Pfam" id="PF00501">
    <property type="entry name" value="AMP-binding"/>
    <property type="match status" value="1"/>
</dbReference>
<dbReference type="InterPro" id="IPR042099">
    <property type="entry name" value="ANL_N_sf"/>
</dbReference>
<dbReference type="PANTHER" id="PTHR43272">
    <property type="entry name" value="LONG-CHAIN-FATTY-ACID--COA LIGASE"/>
    <property type="match status" value="1"/>
</dbReference>
<keyword evidence="2" id="KW-0436">Ligase</keyword>
<dbReference type="Proteomes" id="UP000521872">
    <property type="component" value="Unassembled WGS sequence"/>
</dbReference>
<dbReference type="GO" id="GO:0005811">
    <property type="term" value="C:lipid droplet"/>
    <property type="evidence" value="ECO:0007669"/>
    <property type="project" value="TreeGrafter"/>
</dbReference>
<feature type="domain" description="AMP-dependent synthetase/ligase" evidence="6">
    <location>
        <begin position="115"/>
        <end position="547"/>
    </location>
</feature>
<comment type="catalytic activity">
    <reaction evidence="5">
        <text>a long-chain fatty acid + ATP + CoA = a long-chain fatty acyl-CoA + AMP + diphosphate</text>
        <dbReference type="Rhea" id="RHEA:15421"/>
        <dbReference type="ChEBI" id="CHEBI:30616"/>
        <dbReference type="ChEBI" id="CHEBI:33019"/>
        <dbReference type="ChEBI" id="CHEBI:57287"/>
        <dbReference type="ChEBI" id="CHEBI:57560"/>
        <dbReference type="ChEBI" id="CHEBI:83139"/>
        <dbReference type="ChEBI" id="CHEBI:456215"/>
        <dbReference type="EC" id="6.2.1.3"/>
    </reaction>
</comment>
<comment type="similarity">
    <text evidence="1">Belongs to the ATP-dependent AMP-binding enzyme family.</text>
</comment>
<accession>A0A8H4QSZ0</accession>
<dbReference type="Gene3D" id="3.40.50.12780">
    <property type="entry name" value="N-terminal domain of ligase-like"/>
    <property type="match status" value="1"/>
</dbReference>
<sequence length="754" mass="82246">MDVPLLLTTTMPKLQLRPAGYFGKQVNVEVSPPEREGEGGIRRLAITKDRLVTHPVEGVNTIPDVIDYSARVHGTRKALGWRDVLDVHEEKKEVKKMVDGKETTESKTWKYFELSEYKFMDYNELKEAISDVARALIDLGISQDDVVDIFAQTSVNWQLISHGCALISTTVATAYDTLGESGLTHSLNEPKCVAIFTNPDLLPMLIRVLPNTPSVKFVFYDGKPSSDIIDKIHAIRSEAPIRAIHLDELRSIGRSKDASVLASRRPNRETTACIMYTSGSTGAPKGVVLTHGNLLAAVGAVYTVFGPHLPAGGRFIAYLPLAHVLEYVVELCAVFVGITCGYARPKTLTDASVRNCQGDLSALKPNVLFGVPAVYETIRKGVMGKVDSGGALAKRVFNLAVALKKGVGKWVPGMSWLLDSVVFAKIQEAVGGEILFSVNGGAGISKETQEFFNLAVMPLTQGYGLTETSGMGAFLPPELLTFGPVGVIGPSLEMKLVDVPDMGYFSSTDPKHAKEQTGEASASMSATSHLPQGEIWVRGPSVTKGYFNRPDLNDDPSIFSTSPSTSDSSDSSQYHWFHTGDIGQWNADGTLSIIDRLKNLVKLSGGEYIALERLEAIYKSCNLVANLCVYATGDMTQPIAIIYPHESNLRHALSHTSKSDDGDLGKLCKDPEVRKLVLKECNALAKKNGFARMETLSDVILTPEEWTPKNGLVTAAQKLNRTKIGEVFESEIKVRNWPILASPFAFFQACLEEY</sequence>
<evidence type="ECO:0000256" key="1">
    <source>
        <dbReference type="ARBA" id="ARBA00006432"/>
    </source>
</evidence>
<dbReference type="GO" id="GO:0005886">
    <property type="term" value="C:plasma membrane"/>
    <property type="evidence" value="ECO:0007669"/>
    <property type="project" value="TreeGrafter"/>
</dbReference>
<dbReference type="PROSITE" id="PS00455">
    <property type="entry name" value="AMP_BINDING"/>
    <property type="match status" value="1"/>
</dbReference>
<evidence type="ECO:0000259" key="6">
    <source>
        <dbReference type="Pfam" id="PF00501"/>
    </source>
</evidence>
<keyword evidence="3" id="KW-0547">Nucleotide-binding</keyword>
<dbReference type="EMBL" id="JAACJL010000033">
    <property type="protein sequence ID" value="KAF4615787.1"/>
    <property type="molecule type" value="Genomic_DNA"/>
</dbReference>
<evidence type="ECO:0000256" key="3">
    <source>
        <dbReference type="ARBA" id="ARBA00022741"/>
    </source>
</evidence>
<dbReference type="PANTHER" id="PTHR43272:SF83">
    <property type="entry name" value="ACYL-COA SYNTHETASE LONG-CHAIN, ISOFORM J"/>
    <property type="match status" value="1"/>
</dbReference>
<dbReference type="AlphaFoldDB" id="A0A8H4QSZ0"/>
<dbReference type="GO" id="GO:0004467">
    <property type="term" value="F:long-chain fatty acid-CoA ligase activity"/>
    <property type="evidence" value="ECO:0007669"/>
    <property type="project" value="UniProtKB-EC"/>
</dbReference>
<evidence type="ECO:0000313" key="7">
    <source>
        <dbReference type="EMBL" id="KAF4615787.1"/>
    </source>
</evidence>
<proteinExistence type="inferred from homology"/>
<evidence type="ECO:0000256" key="5">
    <source>
        <dbReference type="ARBA" id="ARBA00036813"/>
    </source>
</evidence>
<name>A0A8H4QSZ0_9AGAR</name>
<keyword evidence="4" id="KW-0067">ATP-binding</keyword>
<dbReference type="GO" id="GO:0035336">
    <property type="term" value="P:long-chain fatty-acyl-CoA metabolic process"/>
    <property type="evidence" value="ECO:0007669"/>
    <property type="project" value="TreeGrafter"/>
</dbReference>
<evidence type="ECO:0000256" key="4">
    <source>
        <dbReference type="ARBA" id="ARBA00022840"/>
    </source>
</evidence>
<comment type="caution">
    <text evidence="7">The sequence shown here is derived from an EMBL/GenBank/DDBJ whole genome shotgun (WGS) entry which is preliminary data.</text>
</comment>
<evidence type="ECO:0000313" key="8">
    <source>
        <dbReference type="Proteomes" id="UP000521872"/>
    </source>
</evidence>
<dbReference type="InterPro" id="IPR020845">
    <property type="entry name" value="AMP-binding_CS"/>
</dbReference>
<dbReference type="InterPro" id="IPR000873">
    <property type="entry name" value="AMP-dep_synth/lig_dom"/>
</dbReference>
<protein>
    <recommendedName>
        <fullName evidence="6">AMP-dependent synthetase/ligase domain-containing protein</fullName>
    </recommendedName>
</protein>
<dbReference type="SUPFAM" id="SSF56801">
    <property type="entry name" value="Acetyl-CoA synthetase-like"/>
    <property type="match status" value="1"/>
</dbReference>
<organism evidence="7 8">
    <name type="scientific">Agrocybe pediades</name>
    <dbReference type="NCBI Taxonomy" id="84607"/>
    <lineage>
        <taxon>Eukaryota</taxon>
        <taxon>Fungi</taxon>
        <taxon>Dikarya</taxon>
        <taxon>Basidiomycota</taxon>
        <taxon>Agaricomycotina</taxon>
        <taxon>Agaricomycetes</taxon>
        <taxon>Agaricomycetidae</taxon>
        <taxon>Agaricales</taxon>
        <taxon>Agaricineae</taxon>
        <taxon>Strophariaceae</taxon>
        <taxon>Agrocybe</taxon>
    </lineage>
</organism>
<gene>
    <name evidence="7" type="ORF">D9613_012359</name>
</gene>